<dbReference type="RefSeq" id="WP_005467694.1">
    <property type="nucleotide sequence ID" value="NZ_KB291032.1"/>
</dbReference>
<dbReference type="HAMAP" id="MF_01815">
    <property type="entry name" value="FabH"/>
    <property type="match status" value="1"/>
</dbReference>
<evidence type="ECO:0000256" key="3">
    <source>
        <dbReference type="ARBA" id="ARBA00012333"/>
    </source>
</evidence>
<comment type="subcellular location">
    <subcellularLocation>
        <location evidence="13">Cytoplasm</location>
    </subcellularLocation>
</comment>
<feature type="domain" description="Beta-ketoacyl-[acyl-carrier-protein] synthase III C-terminal" evidence="14">
    <location>
        <begin position="240"/>
        <end position="327"/>
    </location>
</feature>
<dbReference type="HOGENOM" id="CLU_039592_3_1_10"/>
<dbReference type="EC" id="2.3.1.180" evidence="3 13"/>
<dbReference type="GO" id="GO:0004315">
    <property type="term" value="F:3-oxoacyl-[acyl-carrier-protein] synthase activity"/>
    <property type="evidence" value="ECO:0007669"/>
    <property type="project" value="InterPro"/>
</dbReference>
<feature type="active site" evidence="13">
    <location>
        <position position="256"/>
    </location>
</feature>
<dbReference type="FunFam" id="3.40.47.10:FF:000004">
    <property type="entry name" value="3-oxoacyl-[acyl-carrier-protein] synthase 3"/>
    <property type="match status" value="1"/>
</dbReference>
<comment type="similarity">
    <text evidence="2 13">Belongs to the thiolase-like superfamily. FabH family.</text>
</comment>
<comment type="catalytic activity">
    <reaction evidence="12">
        <text>malonyl-[ACP] + acetyl-CoA + H(+) = 3-oxobutanoyl-[ACP] + CO2 + CoA</text>
        <dbReference type="Rhea" id="RHEA:12080"/>
        <dbReference type="Rhea" id="RHEA-COMP:9623"/>
        <dbReference type="Rhea" id="RHEA-COMP:9625"/>
        <dbReference type="ChEBI" id="CHEBI:15378"/>
        <dbReference type="ChEBI" id="CHEBI:16526"/>
        <dbReference type="ChEBI" id="CHEBI:57287"/>
        <dbReference type="ChEBI" id="CHEBI:57288"/>
        <dbReference type="ChEBI" id="CHEBI:78449"/>
        <dbReference type="ChEBI" id="CHEBI:78450"/>
        <dbReference type="EC" id="2.3.1.180"/>
    </reaction>
    <physiologicalReaction direction="left-to-right" evidence="12">
        <dbReference type="Rhea" id="RHEA:12081"/>
    </physiologicalReaction>
</comment>
<dbReference type="EMBL" id="AMEQ01000040">
    <property type="protein sequence ID" value="EKY00245.1"/>
    <property type="molecule type" value="Genomic_DNA"/>
</dbReference>
<dbReference type="eggNOG" id="COG0332">
    <property type="taxonomic scope" value="Bacteria"/>
</dbReference>
<evidence type="ECO:0000256" key="9">
    <source>
        <dbReference type="ARBA" id="ARBA00023160"/>
    </source>
</evidence>
<comment type="function">
    <text evidence="13">Catalyzes the condensation reaction of fatty acid synthesis by the addition to an acyl acceptor of two carbons from malonyl-ACP. Catalyzes the first condensation reaction which initiates fatty acid synthesis and may therefore play a role in governing the total rate of fatty acid production. Possesses both acetoacetyl-ACP synthase and acetyl transacylase activities. Its substrate specificity determines the biosynthesis of branched-chain and/or straight-chain of fatty acids.</text>
</comment>
<evidence type="ECO:0000256" key="2">
    <source>
        <dbReference type="ARBA" id="ARBA00008642"/>
    </source>
</evidence>
<comment type="pathway">
    <text evidence="1 13">Lipid metabolism; fatty acid biosynthesis.</text>
</comment>
<evidence type="ECO:0000313" key="16">
    <source>
        <dbReference type="EMBL" id="EKY00245.1"/>
    </source>
</evidence>
<keyword evidence="5 13" id="KW-0444">Lipid biosynthesis</keyword>
<proteinExistence type="inferred from homology"/>
<keyword evidence="11 13" id="KW-0012">Acyltransferase</keyword>
<comment type="caution">
    <text evidence="16">The sequence shown here is derived from an EMBL/GenBank/DDBJ whole genome shotgun (WGS) entry which is preliminary data.</text>
</comment>
<dbReference type="Pfam" id="PF08545">
    <property type="entry name" value="ACP_syn_III"/>
    <property type="match status" value="1"/>
</dbReference>
<evidence type="ECO:0000256" key="10">
    <source>
        <dbReference type="ARBA" id="ARBA00023268"/>
    </source>
</evidence>
<accession>L1NAD6</accession>
<feature type="active site" evidence="13">
    <location>
        <position position="116"/>
    </location>
</feature>
<dbReference type="NCBIfam" id="NF006829">
    <property type="entry name" value="PRK09352.1"/>
    <property type="match status" value="1"/>
</dbReference>
<dbReference type="GO" id="GO:0005737">
    <property type="term" value="C:cytoplasm"/>
    <property type="evidence" value="ECO:0007669"/>
    <property type="project" value="UniProtKB-SubCell"/>
</dbReference>
<dbReference type="UniPathway" id="UPA00094"/>
<dbReference type="Proteomes" id="UP000010408">
    <property type="component" value="Unassembled WGS sequence"/>
</dbReference>
<dbReference type="GO" id="GO:0033818">
    <property type="term" value="F:beta-ketoacyl-acyl-carrier-protein synthase III activity"/>
    <property type="evidence" value="ECO:0007669"/>
    <property type="project" value="UniProtKB-UniRule"/>
</dbReference>
<dbReference type="STRING" id="1127696.HMPREF9134_01576"/>
<comment type="subunit">
    <text evidence="13">Homodimer.</text>
</comment>
<dbReference type="Gene3D" id="3.40.47.10">
    <property type="match status" value="1"/>
</dbReference>
<comment type="domain">
    <text evidence="13">The last Arg residue of the ACP-binding site is essential for the weak association between ACP/AcpP and FabH.</text>
</comment>
<dbReference type="PANTHER" id="PTHR34069:SF2">
    <property type="entry name" value="BETA-KETOACYL-[ACYL-CARRIER-PROTEIN] SYNTHASE III"/>
    <property type="match status" value="1"/>
</dbReference>
<dbReference type="NCBIfam" id="TIGR00747">
    <property type="entry name" value="fabH"/>
    <property type="match status" value="1"/>
</dbReference>
<keyword evidence="7 13" id="KW-0276">Fatty acid metabolism</keyword>
<keyword evidence="6 13" id="KW-0808">Transferase</keyword>
<evidence type="ECO:0000259" key="15">
    <source>
        <dbReference type="Pfam" id="PF08545"/>
    </source>
</evidence>
<dbReference type="CDD" id="cd00830">
    <property type="entry name" value="KAS_III"/>
    <property type="match status" value="1"/>
</dbReference>
<dbReference type="InterPro" id="IPR004655">
    <property type="entry name" value="FabH"/>
</dbReference>
<dbReference type="InterPro" id="IPR013751">
    <property type="entry name" value="ACP_syn_III_N"/>
</dbReference>
<dbReference type="AlphaFoldDB" id="L1NAD6"/>
<dbReference type="PATRIC" id="fig|1127696.3.peg.1421"/>
<evidence type="ECO:0000313" key="17">
    <source>
        <dbReference type="Proteomes" id="UP000010408"/>
    </source>
</evidence>
<dbReference type="InterPro" id="IPR016039">
    <property type="entry name" value="Thiolase-like"/>
</dbReference>
<evidence type="ECO:0000256" key="5">
    <source>
        <dbReference type="ARBA" id="ARBA00022516"/>
    </source>
</evidence>
<organism evidence="16 17">
    <name type="scientific">Porphyromonas catoniae F0037</name>
    <dbReference type="NCBI Taxonomy" id="1127696"/>
    <lineage>
        <taxon>Bacteria</taxon>
        <taxon>Pseudomonadati</taxon>
        <taxon>Bacteroidota</taxon>
        <taxon>Bacteroidia</taxon>
        <taxon>Bacteroidales</taxon>
        <taxon>Porphyromonadaceae</taxon>
        <taxon>Porphyromonas</taxon>
    </lineage>
</organism>
<name>L1NAD6_9PORP</name>
<feature type="active site" evidence="13">
    <location>
        <position position="286"/>
    </location>
</feature>
<evidence type="ECO:0000256" key="8">
    <source>
        <dbReference type="ARBA" id="ARBA00023098"/>
    </source>
</evidence>
<keyword evidence="8 13" id="KW-0443">Lipid metabolism</keyword>
<evidence type="ECO:0000256" key="7">
    <source>
        <dbReference type="ARBA" id="ARBA00022832"/>
    </source>
</evidence>
<dbReference type="Pfam" id="PF08541">
    <property type="entry name" value="ACP_syn_III_C"/>
    <property type="match status" value="1"/>
</dbReference>
<dbReference type="InterPro" id="IPR013747">
    <property type="entry name" value="ACP_syn_III_C"/>
</dbReference>
<evidence type="ECO:0000256" key="13">
    <source>
        <dbReference type="HAMAP-Rule" id="MF_01815"/>
    </source>
</evidence>
<feature type="region of interest" description="ACP-binding" evidence="13">
    <location>
        <begin position="257"/>
        <end position="261"/>
    </location>
</feature>
<keyword evidence="4 13" id="KW-0963">Cytoplasm</keyword>
<gene>
    <name evidence="13" type="primary">fabH</name>
    <name evidence="16" type="ORF">HMPREF9134_01576</name>
</gene>
<feature type="domain" description="Beta-ketoacyl-[acyl-carrier-protein] synthase III N-terminal" evidence="15">
    <location>
        <begin position="110"/>
        <end position="188"/>
    </location>
</feature>
<keyword evidence="10 13" id="KW-0511">Multifunctional enzyme</keyword>
<dbReference type="SUPFAM" id="SSF53901">
    <property type="entry name" value="Thiolase-like"/>
    <property type="match status" value="1"/>
</dbReference>
<dbReference type="PANTHER" id="PTHR34069">
    <property type="entry name" value="3-OXOACYL-[ACYL-CARRIER-PROTEIN] SYNTHASE 3"/>
    <property type="match status" value="1"/>
</dbReference>
<protein>
    <recommendedName>
        <fullName evidence="3 13">Beta-ketoacyl-[acyl-carrier-protein] synthase III</fullName>
        <shortName evidence="13">Beta-ketoacyl-ACP synthase III</shortName>
        <shortName evidence="13">KAS III</shortName>
        <ecNumber evidence="3 13">2.3.1.180</ecNumber>
    </recommendedName>
    <alternativeName>
        <fullName evidence="13">3-oxoacyl-[acyl-carrier-protein] synthase 3</fullName>
    </alternativeName>
    <alternativeName>
        <fullName evidence="13">3-oxoacyl-[acyl-carrier-protein] synthase III</fullName>
    </alternativeName>
</protein>
<keyword evidence="9 13" id="KW-0275">Fatty acid biosynthesis</keyword>
<evidence type="ECO:0000256" key="12">
    <source>
        <dbReference type="ARBA" id="ARBA00051096"/>
    </source>
</evidence>
<sequence>MSIINAAITAVGGYLPEDKLTNADLEKMVDTNDEWIMTRVGIRERRILKDPSKGASYLGIQAVKDLFQRNNIDPKTIDGIILATNTPDYHFPTTSSIVAHETGCVNAFTFDLQSACPSFIYALEAGANYIRSGRYKRVLVIAAEKMSAVTDYTDRATCPLFGDGAGCVLLEPTEEHSGVLDAYFRTDGVGKTNLIMKAGGSACPPSHETVDARMHYVYQEGAAVFKQAVKGMSSSCHLVMERNGLTYDDIAWVVPHQANLRIIDAVAREMQVPLDRVMVNIEYRGNTSSATIPICLWEFEKQLHKGDNLILTSFGAGFTWGAVYVKWAYDPKH</sequence>
<dbReference type="GO" id="GO:0044550">
    <property type="term" value="P:secondary metabolite biosynthetic process"/>
    <property type="evidence" value="ECO:0007669"/>
    <property type="project" value="TreeGrafter"/>
</dbReference>
<evidence type="ECO:0000256" key="1">
    <source>
        <dbReference type="ARBA" id="ARBA00005194"/>
    </source>
</evidence>
<evidence type="ECO:0000256" key="4">
    <source>
        <dbReference type="ARBA" id="ARBA00022490"/>
    </source>
</evidence>
<evidence type="ECO:0000259" key="14">
    <source>
        <dbReference type="Pfam" id="PF08541"/>
    </source>
</evidence>
<dbReference type="GO" id="GO:0006633">
    <property type="term" value="P:fatty acid biosynthetic process"/>
    <property type="evidence" value="ECO:0007669"/>
    <property type="project" value="UniProtKB-UniRule"/>
</dbReference>
<reference evidence="16 17" key="1">
    <citation type="submission" date="2012-05" db="EMBL/GenBank/DDBJ databases">
        <authorList>
            <person name="Weinstock G."/>
            <person name="Sodergren E."/>
            <person name="Lobos E.A."/>
            <person name="Fulton L."/>
            <person name="Fulton R."/>
            <person name="Courtney L."/>
            <person name="Fronick C."/>
            <person name="O'Laughlin M."/>
            <person name="Godfrey J."/>
            <person name="Wilson R.M."/>
            <person name="Miner T."/>
            <person name="Farmer C."/>
            <person name="Delehaunty K."/>
            <person name="Cordes M."/>
            <person name="Minx P."/>
            <person name="Tomlinson C."/>
            <person name="Chen J."/>
            <person name="Wollam A."/>
            <person name="Pepin K.H."/>
            <person name="Bhonagiri V."/>
            <person name="Zhang X."/>
            <person name="Suruliraj S."/>
            <person name="Warren W."/>
            <person name="Mitreva M."/>
            <person name="Mardis E.R."/>
            <person name="Wilson R.K."/>
        </authorList>
    </citation>
    <scope>NUCLEOTIDE SEQUENCE [LARGE SCALE GENOMIC DNA]</scope>
    <source>
        <strain evidence="16 17">F0037</strain>
    </source>
</reference>
<evidence type="ECO:0000256" key="11">
    <source>
        <dbReference type="ARBA" id="ARBA00023315"/>
    </source>
</evidence>
<evidence type="ECO:0000256" key="6">
    <source>
        <dbReference type="ARBA" id="ARBA00022679"/>
    </source>
</evidence>